<dbReference type="Gene3D" id="2.170.130.10">
    <property type="entry name" value="TonB-dependent receptor, plug domain"/>
    <property type="match status" value="1"/>
</dbReference>
<evidence type="ECO:0000256" key="5">
    <source>
        <dbReference type="ARBA" id="ARBA00022729"/>
    </source>
</evidence>
<keyword evidence="6 11" id="KW-0798">TonB box</keyword>
<comment type="similarity">
    <text evidence="10 11">Belongs to the TonB-dependent receptor family.</text>
</comment>
<dbReference type="GO" id="GO:0015344">
    <property type="term" value="F:siderophore uptake transmembrane transporter activity"/>
    <property type="evidence" value="ECO:0007669"/>
    <property type="project" value="TreeGrafter"/>
</dbReference>
<evidence type="ECO:0000259" key="13">
    <source>
        <dbReference type="Pfam" id="PF07715"/>
    </source>
</evidence>
<dbReference type="SUPFAM" id="SSF56935">
    <property type="entry name" value="Porins"/>
    <property type="match status" value="1"/>
</dbReference>
<dbReference type="InterPro" id="IPR036942">
    <property type="entry name" value="Beta-barrel_TonB_sf"/>
</dbReference>
<dbReference type="InterPro" id="IPR037066">
    <property type="entry name" value="Plug_dom_sf"/>
</dbReference>
<evidence type="ECO:0000256" key="4">
    <source>
        <dbReference type="ARBA" id="ARBA00022692"/>
    </source>
</evidence>
<dbReference type="AlphaFoldDB" id="A0A1X0XPS3"/>
<dbReference type="CDD" id="cd01347">
    <property type="entry name" value="ligand_gated_channel"/>
    <property type="match status" value="1"/>
</dbReference>
<dbReference type="PROSITE" id="PS52016">
    <property type="entry name" value="TONB_DEPENDENT_REC_3"/>
    <property type="match status" value="1"/>
</dbReference>
<keyword evidence="8" id="KW-0675">Receptor</keyword>
<dbReference type="Pfam" id="PF00593">
    <property type="entry name" value="TonB_dep_Rec_b-barrel"/>
    <property type="match status" value="1"/>
</dbReference>
<sequence>MGGWIKRPFKNEKPVPSATSARASAVFALFLLSSQPRDQPCAGASVIGRESSRRNHLMKRSCLALALGLSMLSSTPVPVRAATLDPVVVTATRSARPKSQLAASVTVITADQIAATGATRLDEVLRNAVGLQTTSSGPAGAIATPSIRGSEGAQVLVLLDGIRLNSPQNGQFNLSNLPVALSEIERIEVLRGPASALYGTNALAGVIQIFTRTPDTEPQTTLSWSEGRFETRDLSFSTTRRKDNMRYRLGAGLDRSQGYRTNSDLDQTNLEGMLGFDLGGGYDLSLSGFYLDKENGVPGSTAWPSPQARQQDKNTLAALTLTGPAGPLAITLRQSYERRRNDYRDPGGWTPVDDTHIVETFGTELSAAWQRGAHNILFGGDFYDDKLDSTASGNHDENRWSLFGQDQIEITSRLSLLLGLRYDAHSEFNNELSPRAAALFSLTESTRLRASVSRAFRAPTLNDRYWPATSFARGNPDLDPETAWEYELALDQQLGDRGELTLAAFRRDAKDLIDWRADSSFVWSPVNVNEARIWGAEMELDLQLCELLKSGANYTYLYPKDRATDRFLDNKARHQVHLFLEVGPVKEARLRLDGRYLKYYADATRDGTGYVVLDASFSRPFVLDNGITFDARITLKNLLDKDYEENSGYPMPPRELFAGITTYF</sequence>
<dbReference type="PANTHER" id="PTHR30069:SF29">
    <property type="entry name" value="HEMOGLOBIN AND HEMOGLOBIN-HAPTOGLOBIN-BINDING PROTEIN 1-RELATED"/>
    <property type="match status" value="1"/>
</dbReference>
<evidence type="ECO:0000313" key="15">
    <source>
        <dbReference type="Proteomes" id="UP000193136"/>
    </source>
</evidence>
<dbReference type="STRING" id="1969733.B5V00_15595"/>
<keyword evidence="15" id="KW-1185">Reference proteome</keyword>
<dbReference type="InterPro" id="IPR039426">
    <property type="entry name" value="TonB-dep_rcpt-like"/>
</dbReference>
<evidence type="ECO:0000256" key="3">
    <source>
        <dbReference type="ARBA" id="ARBA00022452"/>
    </source>
</evidence>
<evidence type="ECO:0000259" key="12">
    <source>
        <dbReference type="Pfam" id="PF00593"/>
    </source>
</evidence>
<keyword evidence="3 10" id="KW-1134">Transmembrane beta strand</keyword>
<evidence type="ECO:0000256" key="2">
    <source>
        <dbReference type="ARBA" id="ARBA00022448"/>
    </source>
</evidence>
<dbReference type="InterPro" id="IPR000531">
    <property type="entry name" value="Beta-barrel_TonB"/>
</dbReference>
<evidence type="ECO:0000256" key="9">
    <source>
        <dbReference type="ARBA" id="ARBA00023237"/>
    </source>
</evidence>
<feature type="domain" description="TonB-dependent receptor-like beta-barrel" evidence="12">
    <location>
        <begin position="261"/>
        <end position="622"/>
    </location>
</feature>
<keyword evidence="7 10" id="KW-0472">Membrane</keyword>
<keyword evidence="5" id="KW-0732">Signal</keyword>
<evidence type="ECO:0000256" key="11">
    <source>
        <dbReference type="RuleBase" id="RU003357"/>
    </source>
</evidence>
<keyword evidence="9 10" id="KW-0998">Cell outer membrane</keyword>
<evidence type="ECO:0000256" key="1">
    <source>
        <dbReference type="ARBA" id="ARBA00004571"/>
    </source>
</evidence>
<dbReference type="PANTHER" id="PTHR30069">
    <property type="entry name" value="TONB-DEPENDENT OUTER MEMBRANE RECEPTOR"/>
    <property type="match status" value="1"/>
</dbReference>
<gene>
    <name evidence="14" type="ORF">B5V00_15595</name>
</gene>
<keyword evidence="2 10" id="KW-0813">Transport</keyword>
<reference evidence="14 15" key="1">
    <citation type="submission" date="2017-03" db="EMBL/GenBank/DDBJ databases">
        <title>Genome sequence of Geothermobacter sp. EPR-M, Deep-Sea Iron Reducer.</title>
        <authorList>
            <person name="Tully B."/>
            <person name="Savalia P."/>
            <person name="Abuyen K."/>
            <person name="Baughan C."/>
            <person name="Romero E."/>
            <person name="Ronkowski C."/>
            <person name="Torres B."/>
            <person name="Tremblay J."/>
            <person name="Trujillo A."/>
            <person name="Tyler M."/>
            <person name="Perez-Rodriguez I."/>
            <person name="Amend J."/>
        </authorList>
    </citation>
    <scope>NUCLEOTIDE SEQUENCE [LARGE SCALE GENOMIC DNA]</scope>
    <source>
        <strain evidence="14 15">EPR-M</strain>
    </source>
</reference>
<feature type="domain" description="TonB-dependent receptor plug" evidence="13">
    <location>
        <begin position="98"/>
        <end position="206"/>
    </location>
</feature>
<evidence type="ECO:0000256" key="10">
    <source>
        <dbReference type="PROSITE-ProRule" id="PRU01360"/>
    </source>
</evidence>
<comment type="subcellular location">
    <subcellularLocation>
        <location evidence="1 10">Cell outer membrane</location>
        <topology evidence="1 10">Multi-pass membrane protein</topology>
    </subcellularLocation>
</comment>
<dbReference type="GO" id="GO:0009279">
    <property type="term" value="C:cell outer membrane"/>
    <property type="evidence" value="ECO:0007669"/>
    <property type="project" value="UniProtKB-SubCell"/>
</dbReference>
<dbReference type="GO" id="GO:0044718">
    <property type="term" value="P:siderophore transmembrane transport"/>
    <property type="evidence" value="ECO:0007669"/>
    <property type="project" value="TreeGrafter"/>
</dbReference>
<dbReference type="Proteomes" id="UP000193136">
    <property type="component" value="Unassembled WGS sequence"/>
</dbReference>
<comment type="caution">
    <text evidence="14">The sequence shown here is derived from an EMBL/GenBank/DDBJ whole genome shotgun (WGS) entry which is preliminary data.</text>
</comment>
<dbReference type="EMBL" id="NAAD01000030">
    <property type="protein sequence ID" value="ORJ54914.1"/>
    <property type="molecule type" value="Genomic_DNA"/>
</dbReference>
<accession>A0A1X0XPS3</accession>
<dbReference type="OrthoDB" id="9800913at2"/>
<evidence type="ECO:0008006" key="16">
    <source>
        <dbReference type="Google" id="ProtNLM"/>
    </source>
</evidence>
<dbReference type="Pfam" id="PF07715">
    <property type="entry name" value="Plug"/>
    <property type="match status" value="1"/>
</dbReference>
<protein>
    <recommendedName>
        <fullName evidence="16">Vitamin B12 transporter</fullName>
    </recommendedName>
</protein>
<evidence type="ECO:0000256" key="6">
    <source>
        <dbReference type="ARBA" id="ARBA00023077"/>
    </source>
</evidence>
<proteinExistence type="inferred from homology"/>
<name>A0A1X0XPS3_9BACT</name>
<dbReference type="Gene3D" id="2.40.170.20">
    <property type="entry name" value="TonB-dependent receptor, beta-barrel domain"/>
    <property type="match status" value="1"/>
</dbReference>
<keyword evidence="4 10" id="KW-0812">Transmembrane</keyword>
<dbReference type="InterPro" id="IPR012910">
    <property type="entry name" value="Plug_dom"/>
</dbReference>
<evidence type="ECO:0000313" key="14">
    <source>
        <dbReference type="EMBL" id="ORJ54914.1"/>
    </source>
</evidence>
<evidence type="ECO:0000256" key="8">
    <source>
        <dbReference type="ARBA" id="ARBA00023170"/>
    </source>
</evidence>
<organism evidence="14 15">
    <name type="scientific">Geothermobacter hydrogeniphilus</name>
    <dbReference type="NCBI Taxonomy" id="1969733"/>
    <lineage>
        <taxon>Bacteria</taxon>
        <taxon>Pseudomonadati</taxon>
        <taxon>Thermodesulfobacteriota</taxon>
        <taxon>Desulfuromonadia</taxon>
        <taxon>Desulfuromonadales</taxon>
        <taxon>Geothermobacteraceae</taxon>
        <taxon>Geothermobacter</taxon>
    </lineage>
</organism>
<evidence type="ECO:0000256" key="7">
    <source>
        <dbReference type="ARBA" id="ARBA00023136"/>
    </source>
</evidence>